<protein>
    <submittedName>
        <fullName evidence="6">Uncharacterized protein</fullName>
    </submittedName>
</protein>
<name>A0A7M5XF69_9CNID</name>
<dbReference type="PANTHER" id="PTHR24171:SF9">
    <property type="entry name" value="ANKYRIN REPEAT DOMAIN-CONTAINING PROTEIN 39"/>
    <property type="match status" value="1"/>
</dbReference>
<evidence type="ECO:0000256" key="5">
    <source>
        <dbReference type="SAM" id="MobiDB-lite"/>
    </source>
</evidence>
<dbReference type="GO" id="GO:0085020">
    <property type="term" value="P:protein K6-linked ubiquitination"/>
    <property type="evidence" value="ECO:0007669"/>
    <property type="project" value="TreeGrafter"/>
</dbReference>
<feature type="repeat" description="ANK" evidence="3">
    <location>
        <begin position="174"/>
        <end position="206"/>
    </location>
</feature>
<sequence>MDDSDDTLKLHRDLIIACGWGKEVDVILLLQQGASVRVQDQDGKNCLHYAACKGHIQVTNLLIENGCNINARDKSDRTPLHLAAEEGHHDIVSILLDNNADLNVQDEEGNTPCHVACLNDYFEVVELLIHVKADLNIKNKDAFTPLHIATLNHHTKSMVLLMKAGVNKSAQDANGNTALHMAIQTKSYKALKCLLKHGADVNIQNHGGNTPLHLSAELGNAQYVDYLLSVDQPIELSPNNVGDTAKDIAIRNGFKEIAQMIPEPNKKKRPPKERRKHRSSDSPTISPAASLASPANPPPHLTADDLRKTGGGGGSQCGSTASTGSPEHSVPTTYIQHPSEELPTATSSSVLSLFVPTTDSGISIPMDARGDQTPLNSSSRRKSFKTKTEKTEKPHLYDELQLYDSHRKDKQKQKDKQIYPTPKHENKYVCHEYKELRYDPRFMSPQITPKHRMNMQVASSSKHKSDRYSDHGFVDGYISEESIQAKGCFFSKSKQKKGKSSKDSKNDKKLKDVVETSEKELMIHRQAELQYQLNASKHSLEKQMRKMRKKFERALQATDDRFLEQKRREESFHNQLRNELEIIEQSLERGSKKNVDEFTHHIRTELNSLAERLTKGIDIKSSDDTDEPGSPAKRLNKRESAVDLDRNISVSLQNCESPRKGKKKHSDNNNMTDETIIQDYEERLKALEQERQQKESTEKENEELRARVLELERLVRANNGSTAVT</sequence>
<keyword evidence="4" id="KW-0175">Coiled coil</keyword>
<dbReference type="InterPro" id="IPR002110">
    <property type="entry name" value="Ankyrin_rpt"/>
</dbReference>
<keyword evidence="7" id="KW-1185">Reference proteome</keyword>
<evidence type="ECO:0000256" key="1">
    <source>
        <dbReference type="ARBA" id="ARBA00022737"/>
    </source>
</evidence>
<organism evidence="6 7">
    <name type="scientific">Clytia hemisphaerica</name>
    <dbReference type="NCBI Taxonomy" id="252671"/>
    <lineage>
        <taxon>Eukaryota</taxon>
        <taxon>Metazoa</taxon>
        <taxon>Cnidaria</taxon>
        <taxon>Hydrozoa</taxon>
        <taxon>Hydroidolina</taxon>
        <taxon>Leptothecata</taxon>
        <taxon>Obeliida</taxon>
        <taxon>Clytiidae</taxon>
        <taxon>Clytia</taxon>
    </lineage>
</organism>
<dbReference type="PROSITE" id="PS50297">
    <property type="entry name" value="ANK_REP_REGION"/>
    <property type="match status" value="6"/>
</dbReference>
<dbReference type="GO" id="GO:0031436">
    <property type="term" value="C:BRCA1-BARD1 complex"/>
    <property type="evidence" value="ECO:0007669"/>
    <property type="project" value="TreeGrafter"/>
</dbReference>
<feature type="region of interest" description="Disordered" evidence="5">
    <location>
        <begin position="617"/>
        <end position="703"/>
    </location>
</feature>
<feature type="repeat" description="ANK" evidence="3">
    <location>
        <begin position="108"/>
        <end position="140"/>
    </location>
</feature>
<dbReference type="AlphaFoldDB" id="A0A7M5XF69"/>
<dbReference type="InterPro" id="IPR036770">
    <property type="entry name" value="Ankyrin_rpt-contain_sf"/>
</dbReference>
<dbReference type="Proteomes" id="UP000594262">
    <property type="component" value="Unplaced"/>
</dbReference>
<evidence type="ECO:0000256" key="4">
    <source>
        <dbReference type="SAM" id="Coils"/>
    </source>
</evidence>
<dbReference type="EnsemblMetazoa" id="CLYHEMT022073.1">
    <property type="protein sequence ID" value="CLYHEMP022073.1"/>
    <property type="gene ID" value="CLYHEMG022073"/>
</dbReference>
<dbReference type="GeneID" id="136806389"/>
<feature type="compositionally biased region" description="Basic and acidic residues" evidence="5">
    <location>
        <begin position="680"/>
        <end position="703"/>
    </location>
</feature>
<dbReference type="GO" id="GO:0070531">
    <property type="term" value="C:BRCA1-A complex"/>
    <property type="evidence" value="ECO:0007669"/>
    <property type="project" value="TreeGrafter"/>
</dbReference>
<dbReference type="SMART" id="SM00248">
    <property type="entry name" value="ANK"/>
    <property type="match status" value="6"/>
</dbReference>
<feature type="repeat" description="ANK" evidence="3">
    <location>
        <begin position="141"/>
        <end position="173"/>
    </location>
</feature>
<dbReference type="Pfam" id="PF00023">
    <property type="entry name" value="Ank"/>
    <property type="match status" value="1"/>
</dbReference>
<dbReference type="PANTHER" id="PTHR24171">
    <property type="entry name" value="ANKYRIN REPEAT DOMAIN-CONTAINING PROTEIN 39-RELATED"/>
    <property type="match status" value="1"/>
</dbReference>
<dbReference type="RefSeq" id="XP_066919053.1">
    <property type="nucleotide sequence ID" value="XM_067062952.1"/>
</dbReference>
<dbReference type="Pfam" id="PF12796">
    <property type="entry name" value="Ank_2"/>
    <property type="match status" value="2"/>
</dbReference>
<dbReference type="OrthoDB" id="424503at2759"/>
<keyword evidence="2 3" id="KW-0040">ANK repeat</keyword>
<proteinExistence type="predicted"/>
<dbReference type="GO" id="GO:0004842">
    <property type="term" value="F:ubiquitin-protein transferase activity"/>
    <property type="evidence" value="ECO:0007669"/>
    <property type="project" value="TreeGrafter"/>
</dbReference>
<feature type="region of interest" description="Disordered" evidence="5">
    <location>
        <begin position="256"/>
        <end position="333"/>
    </location>
</feature>
<reference evidence="6" key="1">
    <citation type="submission" date="2021-01" db="UniProtKB">
        <authorList>
            <consortium name="EnsemblMetazoa"/>
        </authorList>
    </citation>
    <scope>IDENTIFICATION</scope>
</reference>
<dbReference type="SUPFAM" id="SSF48403">
    <property type="entry name" value="Ankyrin repeat"/>
    <property type="match status" value="1"/>
</dbReference>
<feature type="coiled-coil region" evidence="4">
    <location>
        <begin position="537"/>
        <end position="593"/>
    </location>
</feature>
<feature type="repeat" description="ANK" evidence="3">
    <location>
        <begin position="42"/>
        <end position="74"/>
    </location>
</feature>
<feature type="region of interest" description="Disordered" evidence="5">
    <location>
        <begin position="492"/>
        <end position="511"/>
    </location>
</feature>
<evidence type="ECO:0000256" key="3">
    <source>
        <dbReference type="PROSITE-ProRule" id="PRU00023"/>
    </source>
</evidence>
<feature type="compositionally biased region" description="Basic and acidic residues" evidence="5">
    <location>
        <begin position="500"/>
        <end position="511"/>
    </location>
</feature>
<feature type="compositionally biased region" description="Basic and acidic residues" evidence="5">
    <location>
        <begin position="386"/>
        <end position="421"/>
    </location>
</feature>
<evidence type="ECO:0000313" key="6">
    <source>
        <dbReference type="EnsemblMetazoa" id="CLYHEMP022073.1"/>
    </source>
</evidence>
<feature type="compositionally biased region" description="Basic residues" evidence="5">
    <location>
        <begin position="266"/>
        <end position="278"/>
    </location>
</feature>
<feature type="compositionally biased region" description="Basic and acidic residues" evidence="5">
    <location>
        <begin position="637"/>
        <end position="646"/>
    </location>
</feature>
<feature type="region of interest" description="Disordered" evidence="5">
    <location>
        <begin position="360"/>
        <end position="421"/>
    </location>
</feature>
<evidence type="ECO:0000256" key="2">
    <source>
        <dbReference type="ARBA" id="ARBA00023043"/>
    </source>
</evidence>
<keyword evidence="1" id="KW-0677">Repeat</keyword>
<feature type="compositionally biased region" description="Low complexity" evidence="5">
    <location>
        <begin position="282"/>
        <end position="294"/>
    </location>
</feature>
<accession>A0A7M5XF69</accession>
<dbReference type="PROSITE" id="PS50088">
    <property type="entry name" value="ANK_REPEAT"/>
    <property type="match status" value="6"/>
</dbReference>
<feature type="repeat" description="ANK" evidence="3">
    <location>
        <begin position="207"/>
        <end position="239"/>
    </location>
</feature>
<dbReference type="PRINTS" id="PR01415">
    <property type="entry name" value="ANKYRIN"/>
</dbReference>
<dbReference type="Gene3D" id="1.25.40.20">
    <property type="entry name" value="Ankyrin repeat-containing domain"/>
    <property type="match status" value="3"/>
</dbReference>
<feature type="repeat" description="ANK" evidence="3">
    <location>
        <begin position="75"/>
        <end position="107"/>
    </location>
</feature>
<evidence type="ECO:0000313" key="7">
    <source>
        <dbReference type="Proteomes" id="UP000594262"/>
    </source>
</evidence>